<dbReference type="PANTHER" id="PTHR12475">
    <property type="match status" value="1"/>
</dbReference>
<dbReference type="Proteomes" id="UP000052943">
    <property type="component" value="Unassembled WGS sequence"/>
</dbReference>
<dbReference type="PANTHER" id="PTHR12475:SF4">
    <property type="entry name" value="PROTEIN THEM6"/>
    <property type="match status" value="1"/>
</dbReference>
<organism evidence="1 2">
    <name type="scientific">Phytophthora nicotianae</name>
    <name type="common">Potato buckeye rot agent</name>
    <name type="synonym">Phytophthora parasitica</name>
    <dbReference type="NCBI Taxonomy" id="4792"/>
    <lineage>
        <taxon>Eukaryota</taxon>
        <taxon>Sar</taxon>
        <taxon>Stramenopiles</taxon>
        <taxon>Oomycota</taxon>
        <taxon>Peronosporomycetes</taxon>
        <taxon>Peronosporales</taxon>
        <taxon>Peronosporaceae</taxon>
        <taxon>Phytophthora</taxon>
    </lineage>
</organism>
<reference evidence="1 2" key="1">
    <citation type="submission" date="2015-11" db="EMBL/GenBank/DDBJ databases">
        <title>Genomes and virulence difference between two physiological races of Phytophthora nicotianae.</title>
        <authorList>
            <person name="Liu H."/>
            <person name="Ma X."/>
            <person name="Yu H."/>
            <person name="Fang D."/>
            <person name="Li Y."/>
            <person name="Wang X."/>
            <person name="Wang W."/>
            <person name="Dong Y."/>
            <person name="Xiao B."/>
        </authorList>
    </citation>
    <scope>NUCLEOTIDE SEQUENCE [LARGE SCALE GENOMIC DNA]</scope>
    <source>
        <strain evidence="2">race 0</strain>
    </source>
</reference>
<dbReference type="EMBL" id="LNFO01006070">
    <property type="protein sequence ID" value="KUF68627.1"/>
    <property type="molecule type" value="Genomic_DNA"/>
</dbReference>
<protein>
    <submittedName>
        <fullName evidence="1">THEM6 protein</fullName>
    </submittedName>
</protein>
<dbReference type="Pfam" id="PF13279">
    <property type="entry name" value="4HBT_2"/>
    <property type="match status" value="2"/>
</dbReference>
<dbReference type="InterPro" id="IPR029069">
    <property type="entry name" value="HotDog_dom_sf"/>
</dbReference>
<comment type="caution">
    <text evidence="1">The sequence shown here is derived from an EMBL/GenBank/DDBJ whole genome shotgun (WGS) entry which is preliminary data.</text>
</comment>
<name>A0A0W8B9X9_PHYNI</name>
<dbReference type="SUPFAM" id="SSF54637">
    <property type="entry name" value="Thioesterase/thiol ester dehydrase-isomerase"/>
    <property type="match status" value="2"/>
</dbReference>
<sequence length="389" mass="44196">MVLRAFWNIGAGLVYRLVNKRSMGKGVMGVSYPSVWKGRTGLLDCDVNLHLNNASYLYSMELARWHFTAANGILWQAIKNRRMVLVGSQAVRYRHAIPPFHAYEIKTQVIYWDDDWIYLLHRFEDPTTGKQFAEGLVRGVIMKGRRRVSANKIFAEVSDGEMIEAPKMPDVVKSFLEWDDACNASMREAGQKAELELEARPPSPTPEKLSARITQEMKRSMNLPVTGILGNIARQRRALLVASQAVRFRHPIPPFRPYEIRSQLVFADAEWMYFLHKFQCPTTGKLYAEGLCRASCRQDEENISAAKLYAEVFRGDVDELRGLPKDMPDVVVRLLEWDSSQRIMLEAPAEAERRQGETAMPSAVALASGDSNLFKKLLARATSSWNLPM</sequence>
<evidence type="ECO:0000313" key="1">
    <source>
        <dbReference type="EMBL" id="KUF68627.1"/>
    </source>
</evidence>
<dbReference type="AlphaFoldDB" id="A0A0W8B9X9"/>
<proteinExistence type="predicted"/>
<gene>
    <name evidence="1" type="ORF">AM587_10004499</name>
</gene>
<accession>A0A0W8B9X9</accession>
<evidence type="ECO:0000313" key="2">
    <source>
        <dbReference type="Proteomes" id="UP000052943"/>
    </source>
</evidence>
<dbReference type="CDD" id="cd00586">
    <property type="entry name" value="4HBT"/>
    <property type="match status" value="1"/>
</dbReference>
<dbReference type="Gene3D" id="3.10.129.10">
    <property type="entry name" value="Hotdog Thioesterase"/>
    <property type="match status" value="1"/>
</dbReference>
<dbReference type="InterPro" id="IPR051490">
    <property type="entry name" value="THEM6_lcsJ_thioesterase"/>
</dbReference>
<dbReference type="OrthoDB" id="265761at2759"/>